<dbReference type="InterPro" id="IPR001128">
    <property type="entry name" value="Cyt_P450"/>
</dbReference>
<dbReference type="Pfam" id="PF00067">
    <property type="entry name" value="p450"/>
    <property type="match status" value="1"/>
</dbReference>
<dbReference type="GO" id="GO:0016705">
    <property type="term" value="F:oxidoreductase activity, acting on paired donors, with incorporation or reduction of molecular oxygen"/>
    <property type="evidence" value="ECO:0007669"/>
    <property type="project" value="InterPro"/>
</dbReference>
<evidence type="ECO:0000256" key="1">
    <source>
        <dbReference type="ARBA" id="ARBA00010617"/>
    </source>
</evidence>
<dbReference type="GO" id="GO:0004497">
    <property type="term" value="F:monooxygenase activity"/>
    <property type="evidence" value="ECO:0007669"/>
    <property type="project" value="UniProtKB-KW"/>
</dbReference>
<keyword evidence="4" id="KW-0560">Oxidoreductase</keyword>
<dbReference type="GO" id="GO:0020037">
    <property type="term" value="F:heme binding"/>
    <property type="evidence" value="ECO:0007669"/>
    <property type="project" value="InterPro"/>
</dbReference>
<dbReference type="PRINTS" id="PR00359">
    <property type="entry name" value="BP450"/>
</dbReference>
<sequence length="412" mass="47472">MTSADVQTSKSTVLDDWDINNSAIVNSDNPQEIYKEYAYLRRQCPVAHVDKHNGYWILTKYEDVKEVASNNEKYISYECAIVPADPRGIRRPPLKFDGEQHKPYRRAVDRTMKPARIKRLEPIIREHCERELQVLIDRGHGDIYEDFAAKWTSWVEKEWLNLDDADSAILVESFSPFVTAWRMGNQWDVVKKWSDAWYGIAKRVVASRKEHPLDPEVDPASSLLLETDRNGNPLEEEHIIGCIRQIVIIAMVAPTIVVTAIAKHLSEDRELQTKLRNDRSLLPAAIEEFIRLYVPYRGFSRTAVKPETLHDTTIPPKEPITVVYSAANRDPEHFPDPDRFILNRENINTHLGFGKGIHRCAGVGLARMMMRIFLDTILDRCDYWEVDGEVVYARLPEVGPTSCPLKFHRART</sequence>
<organism evidence="5 6">
    <name type="scientific">Paraphaeosphaeria sporulosa</name>
    <dbReference type="NCBI Taxonomy" id="1460663"/>
    <lineage>
        <taxon>Eukaryota</taxon>
        <taxon>Fungi</taxon>
        <taxon>Dikarya</taxon>
        <taxon>Ascomycota</taxon>
        <taxon>Pezizomycotina</taxon>
        <taxon>Dothideomycetes</taxon>
        <taxon>Pleosporomycetidae</taxon>
        <taxon>Pleosporales</taxon>
        <taxon>Massarineae</taxon>
        <taxon>Didymosphaeriaceae</taxon>
        <taxon>Paraphaeosphaeria</taxon>
    </lineage>
</organism>
<name>A0A177CMT9_9PLEO</name>
<comment type="similarity">
    <text evidence="1 4">Belongs to the cytochrome P450 family.</text>
</comment>
<evidence type="ECO:0000313" key="5">
    <source>
        <dbReference type="EMBL" id="OAG08854.1"/>
    </source>
</evidence>
<dbReference type="STRING" id="1460663.A0A177CMT9"/>
<dbReference type="PANTHER" id="PTHR46696:SF6">
    <property type="entry name" value="P450, PUTATIVE (EUROFUNG)-RELATED"/>
    <property type="match status" value="1"/>
</dbReference>
<gene>
    <name evidence="5" type="ORF">CC84DRAFT_1240489</name>
</gene>
<dbReference type="InterPro" id="IPR017972">
    <property type="entry name" value="Cyt_P450_CS"/>
</dbReference>
<dbReference type="InParanoid" id="A0A177CMT9"/>
<protein>
    <submittedName>
        <fullName evidence="5">Putative cytochrome P450</fullName>
    </submittedName>
</protein>
<dbReference type="PANTHER" id="PTHR46696">
    <property type="entry name" value="P450, PUTATIVE (EUROFUNG)-RELATED"/>
    <property type="match status" value="1"/>
</dbReference>
<dbReference type="Proteomes" id="UP000077069">
    <property type="component" value="Unassembled WGS sequence"/>
</dbReference>
<accession>A0A177CMT9</accession>
<dbReference type="GO" id="GO:0005506">
    <property type="term" value="F:iron ion binding"/>
    <property type="evidence" value="ECO:0007669"/>
    <property type="project" value="InterPro"/>
</dbReference>
<dbReference type="SUPFAM" id="SSF48264">
    <property type="entry name" value="Cytochrome P450"/>
    <property type="match status" value="1"/>
</dbReference>
<keyword evidence="3 4" id="KW-0408">Iron</keyword>
<dbReference type="PROSITE" id="PS00086">
    <property type="entry name" value="CYTOCHROME_P450"/>
    <property type="match status" value="1"/>
</dbReference>
<keyword evidence="2 4" id="KW-0479">Metal-binding</keyword>
<keyword evidence="6" id="KW-1185">Reference proteome</keyword>
<dbReference type="AlphaFoldDB" id="A0A177CMT9"/>
<keyword evidence="4" id="KW-0503">Monooxygenase</keyword>
<evidence type="ECO:0000256" key="4">
    <source>
        <dbReference type="RuleBase" id="RU000461"/>
    </source>
</evidence>
<dbReference type="RefSeq" id="XP_018039219.1">
    <property type="nucleotide sequence ID" value="XM_018184020.1"/>
</dbReference>
<dbReference type="InterPro" id="IPR036396">
    <property type="entry name" value="Cyt_P450_sf"/>
</dbReference>
<dbReference type="InterPro" id="IPR002397">
    <property type="entry name" value="Cyt_P450_B"/>
</dbReference>
<evidence type="ECO:0000256" key="3">
    <source>
        <dbReference type="ARBA" id="ARBA00023004"/>
    </source>
</evidence>
<dbReference type="EMBL" id="KV441550">
    <property type="protein sequence ID" value="OAG08854.1"/>
    <property type="molecule type" value="Genomic_DNA"/>
</dbReference>
<reference evidence="5 6" key="1">
    <citation type="submission" date="2016-05" db="EMBL/GenBank/DDBJ databases">
        <title>Comparative analysis of secretome profiles of manganese(II)-oxidizing ascomycete fungi.</title>
        <authorList>
            <consortium name="DOE Joint Genome Institute"/>
            <person name="Zeiner C.A."/>
            <person name="Purvine S.O."/>
            <person name="Zink E.M."/>
            <person name="Wu S."/>
            <person name="Pasa-Tolic L."/>
            <person name="Chaput D.L."/>
            <person name="Haridas S."/>
            <person name="Grigoriev I.V."/>
            <person name="Santelli C.M."/>
            <person name="Hansel C.M."/>
        </authorList>
    </citation>
    <scope>NUCLEOTIDE SEQUENCE [LARGE SCALE GENOMIC DNA]</scope>
    <source>
        <strain evidence="5 6">AP3s5-JAC2a</strain>
    </source>
</reference>
<proteinExistence type="inferred from homology"/>
<dbReference type="GeneID" id="28767506"/>
<dbReference type="Gene3D" id="1.10.630.10">
    <property type="entry name" value="Cytochrome P450"/>
    <property type="match status" value="1"/>
</dbReference>
<evidence type="ECO:0000256" key="2">
    <source>
        <dbReference type="ARBA" id="ARBA00022723"/>
    </source>
</evidence>
<keyword evidence="4" id="KW-0349">Heme</keyword>
<dbReference type="OrthoDB" id="3945418at2759"/>
<evidence type="ECO:0000313" key="6">
    <source>
        <dbReference type="Proteomes" id="UP000077069"/>
    </source>
</evidence>